<accession>A0A2R3Z3J0</accession>
<keyword evidence="1" id="KW-0489">Methyltransferase</keyword>
<gene>
    <name evidence="1" type="ORF">C7S20_05930</name>
</gene>
<evidence type="ECO:0000313" key="2">
    <source>
        <dbReference type="Proteomes" id="UP000241507"/>
    </source>
</evidence>
<dbReference type="AlphaFoldDB" id="A0A2R3Z3J0"/>
<name>A0A2R3Z3J0_9FLAO</name>
<dbReference type="SUPFAM" id="SSF53335">
    <property type="entry name" value="S-adenosyl-L-methionine-dependent methyltransferases"/>
    <property type="match status" value="1"/>
</dbReference>
<evidence type="ECO:0000313" key="1">
    <source>
        <dbReference type="EMBL" id="AVR44840.1"/>
    </source>
</evidence>
<protein>
    <submittedName>
        <fullName evidence="1">Methyltransferase</fullName>
    </submittedName>
</protein>
<dbReference type="GO" id="GO:0008168">
    <property type="term" value="F:methyltransferase activity"/>
    <property type="evidence" value="ECO:0007669"/>
    <property type="project" value="UniProtKB-KW"/>
</dbReference>
<dbReference type="Proteomes" id="UP000241507">
    <property type="component" value="Chromosome"/>
</dbReference>
<dbReference type="OrthoDB" id="2370471at2"/>
<keyword evidence="1" id="KW-0808">Transferase</keyword>
<organism evidence="1 2">
    <name type="scientific">Christiangramia fulva</name>
    <dbReference type="NCBI Taxonomy" id="2126553"/>
    <lineage>
        <taxon>Bacteria</taxon>
        <taxon>Pseudomonadati</taxon>
        <taxon>Bacteroidota</taxon>
        <taxon>Flavobacteriia</taxon>
        <taxon>Flavobacteriales</taxon>
        <taxon>Flavobacteriaceae</taxon>
        <taxon>Christiangramia</taxon>
    </lineage>
</organism>
<reference evidence="2" key="1">
    <citation type="submission" date="2018-03" db="EMBL/GenBank/DDBJ databases">
        <title>Gramella fulva sp. nov., isolated from a dry surface of tidal flat.</title>
        <authorList>
            <person name="Hwang S.H."/>
            <person name="Hwang W.M."/>
            <person name="Kang K."/>
            <person name="Ahn T.-Y."/>
        </authorList>
    </citation>
    <scope>NUCLEOTIDE SEQUENCE [LARGE SCALE GENOMIC DNA]</scope>
    <source>
        <strain evidence="2">SH35</strain>
    </source>
</reference>
<dbReference type="GO" id="GO:0032259">
    <property type="term" value="P:methylation"/>
    <property type="evidence" value="ECO:0007669"/>
    <property type="project" value="UniProtKB-KW"/>
</dbReference>
<proteinExistence type="predicted"/>
<dbReference type="Pfam" id="PF13489">
    <property type="entry name" value="Methyltransf_23"/>
    <property type="match status" value="1"/>
</dbReference>
<dbReference type="PANTHER" id="PTHR43861">
    <property type="entry name" value="TRANS-ACONITATE 2-METHYLTRANSFERASE-RELATED"/>
    <property type="match status" value="1"/>
</dbReference>
<dbReference type="CDD" id="cd02440">
    <property type="entry name" value="AdoMet_MTases"/>
    <property type="match status" value="1"/>
</dbReference>
<dbReference type="InterPro" id="IPR029063">
    <property type="entry name" value="SAM-dependent_MTases_sf"/>
</dbReference>
<dbReference type="EMBL" id="CP028136">
    <property type="protein sequence ID" value="AVR44840.1"/>
    <property type="molecule type" value="Genomic_DNA"/>
</dbReference>
<dbReference type="Gene3D" id="3.40.50.150">
    <property type="entry name" value="Vaccinia Virus protein VP39"/>
    <property type="match status" value="1"/>
</dbReference>
<dbReference type="KEGG" id="grs:C7S20_05930"/>
<sequence>MLNLKSKPSDKIYTDFLVSNEEFRLELWKNGILKTIPVPENLGEYYKSEDYISHTDRKVTVQEKIYQLIKRYMLNQKAAWIEKEVKKGKLLDYGCGTGDFVQHMNSRGWNSFGVEPDHDARQLAKGKSANIFSSVEEVRQEKFSVITLWHVLEHVPDYSKLLQELIQKLDKNGILVIAVPNHESFDAKYYQNFWAAWDVPRHLWHFSRRGVKEEIISQFPLKLVKEKPLIFDSFYVSLLSEKYKGNGTSFLNAIKIGLQSNLKAKTTGEYSSLAYFFQKL</sequence>
<keyword evidence="2" id="KW-1185">Reference proteome</keyword>